<organism evidence="1 2">
    <name type="scientific">Mucilaginibacter gynuensis</name>
    <dbReference type="NCBI Taxonomy" id="1302236"/>
    <lineage>
        <taxon>Bacteria</taxon>
        <taxon>Pseudomonadati</taxon>
        <taxon>Bacteroidota</taxon>
        <taxon>Sphingobacteriia</taxon>
        <taxon>Sphingobacteriales</taxon>
        <taxon>Sphingobacteriaceae</taxon>
        <taxon>Mucilaginibacter</taxon>
    </lineage>
</organism>
<accession>A0ABP8G5H6</accession>
<protein>
    <submittedName>
        <fullName evidence="1">Uncharacterized protein</fullName>
    </submittedName>
</protein>
<reference evidence="2" key="1">
    <citation type="journal article" date="2019" name="Int. J. Syst. Evol. Microbiol.">
        <title>The Global Catalogue of Microorganisms (GCM) 10K type strain sequencing project: providing services to taxonomists for standard genome sequencing and annotation.</title>
        <authorList>
            <consortium name="The Broad Institute Genomics Platform"/>
            <consortium name="The Broad Institute Genome Sequencing Center for Infectious Disease"/>
            <person name="Wu L."/>
            <person name="Ma J."/>
        </authorList>
    </citation>
    <scope>NUCLEOTIDE SEQUENCE [LARGE SCALE GENOMIC DNA]</scope>
    <source>
        <strain evidence="2">JCM 17705</strain>
    </source>
</reference>
<comment type="caution">
    <text evidence="1">The sequence shown here is derived from an EMBL/GenBank/DDBJ whole genome shotgun (WGS) entry which is preliminary data.</text>
</comment>
<evidence type="ECO:0000313" key="2">
    <source>
        <dbReference type="Proteomes" id="UP001500582"/>
    </source>
</evidence>
<dbReference type="EMBL" id="BAABFT010000003">
    <property type="protein sequence ID" value="GAA4317413.1"/>
    <property type="molecule type" value="Genomic_DNA"/>
</dbReference>
<evidence type="ECO:0000313" key="1">
    <source>
        <dbReference type="EMBL" id="GAA4317413.1"/>
    </source>
</evidence>
<keyword evidence="2" id="KW-1185">Reference proteome</keyword>
<gene>
    <name evidence="1" type="ORF">GCM10023149_14950</name>
</gene>
<sequence length="84" mass="9618">MPTHLFNAYIDAPDGTTLAGPVTMDKDEYLFVNKNTVDDIYFNLKKADDGWYYSGGPVTHDVPKQFIDEVGRQIDEYHAHKDNH</sequence>
<proteinExistence type="predicted"/>
<dbReference type="RefSeq" id="WP_345210400.1">
    <property type="nucleotide sequence ID" value="NZ_BAABFT010000003.1"/>
</dbReference>
<name>A0ABP8G5H6_9SPHI</name>
<dbReference type="Proteomes" id="UP001500582">
    <property type="component" value="Unassembled WGS sequence"/>
</dbReference>